<keyword evidence="2" id="KW-1185">Reference proteome</keyword>
<gene>
    <name evidence="1" type="ORF">KPL71_021382</name>
</gene>
<protein>
    <submittedName>
        <fullName evidence="1">RING-CH-type domain-containing protein</fullName>
    </submittedName>
</protein>
<accession>A0ACB8JF66</accession>
<comment type="caution">
    <text evidence="1">The sequence shown here is derived from an EMBL/GenBank/DDBJ whole genome shotgun (WGS) entry which is preliminary data.</text>
</comment>
<proteinExistence type="predicted"/>
<evidence type="ECO:0000313" key="1">
    <source>
        <dbReference type="EMBL" id="KAH9716225.1"/>
    </source>
</evidence>
<dbReference type="Proteomes" id="UP000829398">
    <property type="component" value="Chromosome 7"/>
</dbReference>
<dbReference type="EMBL" id="CM039176">
    <property type="protein sequence ID" value="KAH9716225.1"/>
    <property type="molecule type" value="Genomic_DNA"/>
</dbReference>
<evidence type="ECO:0000313" key="2">
    <source>
        <dbReference type="Proteomes" id="UP000829398"/>
    </source>
</evidence>
<organism evidence="1 2">
    <name type="scientific">Citrus sinensis</name>
    <name type="common">Sweet orange</name>
    <name type="synonym">Citrus aurantium var. sinensis</name>
    <dbReference type="NCBI Taxonomy" id="2711"/>
    <lineage>
        <taxon>Eukaryota</taxon>
        <taxon>Viridiplantae</taxon>
        <taxon>Streptophyta</taxon>
        <taxon>Embryophyta</taxon>
        <taxon>Tracheophyta</taxon>
        <taxon>Spermatophyta</taxon>
        <taxon>Magnoliopsida</taxon>
        <taxon>eudicotyledons</taxon>
        <taxon>Gunneridae</taxon>
        <taxon>Pentapetalae</taxon>
        <taxon>rosids</taxon>
        <taxon>malvids</taxon>
        <taxon>Sapindales</taxon>
        <taxon>Rutaceae</taxon>
        <taxon>Aurantioideae</taxon>
        <taxon>Citrus</taxon>
    </lineage>
</organism>
<reference evidence="2" key="1">
    <citation type="journal article" date="2023" name="Hortic. Res.">
        <title>A chromosome-level phased genome enabling allele-level studies in sweet orange: a case study on citrus Huanglongbing tolerance.</title>
        <authorList>
            <person name="Wu B."/>
            <person name="Yu Q."/>
            <person name="Deng Z."/>
            <person name="Duan Y."/>
            <person name="Luo F."/>
            <person name="Gmitter F. Jr."/>
        </authorList>
    </citation>
    <scope>NUCLEOTIDE SEQUENCE [LARGE SCALE GENOMIC DNA]</scope>
    <source>
        <strain evidence="2">cv. Valencia</strain>
    </source>
</reference>
<sequence>MQLVSNDSHNEDISESEPILPQPDILQRSEEASSSCSSSSSSSSSSEITAVREDCVVSADDLQNLHVDETSYLVNDDQPQCRICLDIGGEDLIAPCHCRGTQKYVHRSCLDHWRSTKIVALLGVLVYKFYGEELREIFGYEEHPYAFYIMAGTLASHGLPDFLSFSMLTEAHI</sequence>
<name>A0ACB8JF66_CITSI</name>